<evidence type="ECO:0000256" key="1">
    <source>
        <dbReference type="SAM" id="Phobius"/>
    </source>
</evidence>
<keyword evidence="1" id="KW-1133">Transmembrane helix</keyword>
<proteinExistence type="predicted"/>
<sequence>METSMLPWQFTEMMLKLEAAEHGIARLQSMGELCALGGLLLVTAFIVASVIGGWRRRPGKCLDDKK</sequence>
<name>A0A6M3L8X9_9ZZZZ</name>
<gene>
    <name evidence="2" type="ORF">MM415B03524_0008</name>
</gene>
<keyword evidence="1" id="KW-0812">Transmembrane</keyword>
<dbReference type="AlphaFoldDB" id="A0A6M3L8X9"/>
<dbReference type="EMBL" id="MT142945">
    <property type="protein sequence ID" value="QJA90883.1"/>
    <property type="molecule type" value="Genomic_DNA"/>
</dbReference>
<keyword evidence="1" id="KW-0472">Membrane</keyword>
<feature type="transmembrane region" description="Helical" evidence="1">
    <location>
        <begin position="35"/>
        <end position="54"/>
    </location>
</feature>
<organism evidence="2">
    <name type="scientific">viral metagenome</name>
    <dbReference type="NCBI Taxonomy" id="1070528"/>
    <lineage>
        <taxon>unclassified sequences</taxon>
        <taxon>metagenomes</taxon>
        <taxon>organismal metagenomes</taxon>
    </lineage>
</organism>
<protein>
    <submittedName>
        <fullName evidence="2">Uncharacterized protein</fullName>
    </submittedName>
</protein>
<accession>A0A6M3L8X9</accession>
<evidence type="ECO:0000313" key="2">
    <source>
        <dbReference type="EMBL" id="QJA90883.1"/>
    </source>
</evidence>
<reference evidence="2" key="1">
    <citation type="submission" date="2020-03" db="EMBL/GenBank/DDBJ databases">
        <title>The deep terrestrial virosphere.</title>
        <authorList>
            <person name="Holmfeldt K."/>
            <person name="Nilsson E."/>
            <person name="Simone D."/>
            <person name="Lopez-Fernandez M."/>
            <person name="Wu X."/>
            <person name="de Brujin I."/>
            <person name="Lundin D."/>
            <person name="Andersson A."/>
            <person name="Bertilsson S."/>
            <person name="Dopson M."/>
        </authorList>
    </citation>
    <scope>NUCLEOTIDE SEQUENCE</scope>
    <source>
        <strain evidence="2">MM415B03524</strain>
    </source>
</reference>